<dbReference type="InterPro" id="IPR016924">
    <property type="entry name" value="UCP029543"/>
</dbReference>
<keyword evidence="1" id="KW-0812">Transmembrane</keyword>
<sequence>MHNSIRNRFFIYFLVILLPGASLCSSVNAGVIDSRDLVQEQLVSDQRSELLALVSREDVARQLTEFGVDPANAQMRIASLTDAEVASLHQNIDELPAGSGVLGTIALVLLILILLDIAGVTDIFPKI</sequence>
<reference evidence="2 3" key="1">
    <citation type="submission" date="2018-07" db="EMBL/GenBank/DDBJ databases">
        <title>Halioglobus sp. genome submission.</title>
        <authorList>
            <person name="Ye M.-Q."/>
            <person name="Du Z.-J."/>
        </authorList>
    </citation>
    <scope>NUCLEOTIDE SEQUENCE [LARGE SCALE GENOMIC DNA]</scope>
    <source>
        <strain evidence="2 3">U0301</strain>
    </source>
</reference>
<evidence type="ECO:0000256" key="1">
    <source>
        <dbReference type="SAM" id="Phobius"/>
    </source>
</evidence>
<dbReference type="AlphaFoldDB" id="A0A3L7DYM5"/>
<dbReference type="NCBIfam" id="NF033919">
    <property type="entry name" value="PA2779_fam"/>
    <property type="match status" value="1"/>
</dbReference>
<evidence type="ECO:0008006" key="4">
    <source>
        <dbReference type="Google" id="ProtNLM"/>
    </source>
</evidence>
<dbReference type="PIRSF" id="PIRSF029543">
    <property type="entry name" value="UCP029543"/>
    <property type="match status" value="1"/>
</dbReference>
<name>A0A3L7DYM5_9GAMM</name>
<evidence type="ECO:0000313" key="2">
    <source>
        <dbReference type="EMBL" id="RLQ21765.1"/>
    </source>
</evidence>
<evidence type="ECO:0000313" key="3">
    <source>
        <dbReference type="Proteomes" id="UP000265509"/>
    </source>
</evidence>
<dbReference type="RefSeq" id="WP_117954378.1">
    <property type="nucleotide sequence ID" value="NZ_QRAN01000010.1"/>
</dbReference>
<dbReference type="OrthoDB" id="6401969at2"/>
<keyword evidence="3" id="KW-1185">Reference proteome</keyword>
<dbReference type="Pfam" id="PF20332">
    <property type="entry name" value="DUF6627"/>
    <property type="match status" value="1"/>
</dbReference>
<proteinExistence type="predicted"/>
<comment type="caution">
    <text evidence="2">The sequence shown here is derived from an EMBL/GenBank/DDBJ whole genome shotgun (WGS) entry which is preliminary data.</text>
</comment>
<keyword evidence="1" id="KW-0472">Membrane</keyword>
<keyword evidence="1" id="KW-1133">Transmembrane helix</keyword>
<organism evidence="2 3">
    <name type="scientific">Seongchinamella sediminis</name>
    <dbReference type="NCBI Taxonomy" id="2283635"/>
    <lineage>
        <taxon>Bacteria</taxon>
        <taxon>Pseudomonadati</taxon>
        <taxon>Pseudomonadota</taxon>
        <taxon>Gammaproteobacteria</taxon>
        <taxon>Cellvibrionales</taxon>
        <taxon>Halieaceae</taxon>
        <taxon>Seongchinamella</taxon>
    </lineage>
</organism>
<dbReference type="Proteomes" id="UP000265509">
    <property type="component" value="Unassembled WGS sequence"/>
</dbReference>
<accession>A0A3L7DYM5</accession>
<dbReference type="EMBL" id="QRAN01000010">
    <property type="protein sequence ID" value="RLQ21765.1"/>
    <property type="molecule type" value="Genomic_DNA"/>
</dbReference>
<dbReference type="InterPro" id="IPR046735">
    <property type="entry name" value="PA2779-like"/>
</dbReference>
<protein>
    <recommendedName>
        <fullName evidence="4">PA2779 family protein</fullName>
    </recommendedName>
</protein>
<feature type="transmembrane region" description="Helical" evidence="1">
    <location>
        <begin position="101"/>
        <end position="124"/>
    </location>
</feature>
<gene>
    <name evidence="2" type="ORF">DWB85_10785</name>
</gene>